<sequence length="550" mass="62560">MPSVSSTAAAVTVGITGIWALYSSFFLLRNYIKACAIGVPIRVIPVSHSNPFWMLMDRPVLSVLRRFGLGSTSFARYGFRLWEIEDRAKSHQEMGPAFILVTPDRNWLYIADPDTINEVFRRRTDFPRCVELTEVLDVFGPSIATAEGARWKVQRKIVTSCFTEPTNEIVWSESLWLAKDMLQYWTSKPSLATTARDCRTLSLNVLSRAGFGKSFKFEGQEEQTSSSETYQGSLQMILENCFLIFAFGTKALGNPWLPEKLNKVHKACEAFRNYMTTMYEEAKGADNSTSKNFIASLVRASQREDEHALTEKELYGNMFTFNFAGHDTTAHTFTFALYFLAAHPDVQAWINEEIREVLKDEDCSYTSDFPRLKRCLALMLETLRLYTPVPVAKWIESQEQSLNIGGGKTVVLPPNTMVLPSYAAIQSEPDHWGNDPLVWRPSRWIESTSDSTSRPGSEELINWRKGTFLGWSDGARDCPGRKFSQVEFVATMATLFRDWRVDPVLEPGETLKSAQERVKKLIETDSGPVLLLQMLHPERAPLRWTPWETE</sequence>
<dbReference type="GO" id="GO:0004497">
    <property type="term" value="F:monooxygenase activity"/>
    <property type="evidence" value="ECO:0007669"/>
    <property type="project" value="UniProtKB-KW"/>
</dbReference>
<evidence type="ECO:0000256" key="7">
    <source>
        <dbReference type="RuleBase" id="RU000461"/>
    </source>
</evidence>
<dbReference type="AlphaFoldDB" id="A0A9N9YME1"/>
<evidence type="ECO:0000256" key="5">
    <source>
        <dbReference type="ARBA" id="ARBA00023004"/>
    </source>
</evidence>
<dbReference type="InterPro" id="IPR036396">
    <property type="entry name" value="Cyt_P450_sf"/>
</dbReference>
<keyword evidence="4 6" id="KW-0479">Metal-binding</keyword>
<dbReference type="InterPro" id="IPR017972">
    <property type="entry name" value="Cyt_P450_CS"/>
</dbReference>
<dbReference type="Proteomes" id="UP000696573">
    <property type="component" value="Unassembled WGS sequence"/>
</dbReference>
<keyword evidence="7" id="KW-0560">Oxidoreductase</keyword>
<dbReference type="InterPro" id="IPR050121">
    <property type="entry name" value="Cytochrome_P450_monoxygenase"/>
</dbReference>
<evidence type="ECO:0000256" key="6">
    <source>
        <dbReference type="PIRSR" id="PIRSR602401-1"/>
    </source>
</evidence>
<reference evidence="9" key="1">
    <citation type="submission" date="2021-10" db="EMBL/GenBank/DDBJ databases">
        <authorList>
            <person name="Piombo E."/>
        </authorList>
    </citation>
    <scope>NUCLEOTIDE SEQUENCE</scope>
</reference>
<comment type="similarity">
    <text evidence="2 7">Belongs to the cytochrome P450 family.</text>
</comment>
<evidence type="ECO:0000256" key="2">
    <source>
        <dbReference type="ARBA" id="ARBA00010617"/>
    </source>
</evidence>
<dbReference type="PANTHER" id="PTHR24305:SF166">
    <property type="entry name" value="CYTOCHROME P450 12A4, MITOCHONDRIAL-RELATED"/>
    <property type="match status" value="1"/>
</dbReference>
<dbReference type="PANTHER" id="PTHR24305">
    <property type="entry name" value="CYTOCHROME P450"/>
    <property type="match status" value="1"/>
</dbReference>
<keyword evidence="8" id="KW-1133">Transmembrane helix</keyword>
<evidence type="ECO:0000256" key="1">
    <source>
        <dbReference type="ARBA" id="ARBA00001971"/>
    </source>
</evidence>
<gene>
    <name evidence="9" type="ORF">CRHIZ90672A_00003436</name>
</gene>
<protein>
    <recommendedName>
        <fullName evidence="11">Cytochrome P450</fullName>
    </recommendedName>
</protein>
<accession>A0A9N9YME1</accession>
<name>A0A9N9YME1_9HYPO</name>
<dbReference type="InterPro" id="IPR001128">
    <property type="entry name" value="Cyt_P450"/>
</dbReference>
<dbReference type="InterPro" id="IPR002401">
    <property type="entry name" value="Cyt_P450_E_grp-I"/>
</dbReference>
<dbReference type="GO" id="GO:0005506">
    <property type="term" value="F:iron ion binding"/>
    <property type="evidence" value="ECO:0007669"/>
    <property type="project" value="InterPro"/>
</dbReference>
<comment type="cofactor">
    <cofactor evidence="1 6">
        <name>heme</name>
        <dbReference type="ChEBI" id="CHEBI:30413"/>
    </cofactor>
</comment>
<keyword evidence="7" id="KW-0503">Monooxygenase</keyword>
<dbReference type="PRINTS" id="PR00385">
    <property type="entry name" value="P450"/>
</dbReference>
<keyword evidence="3 6" id="KW-0349">Heme</keyword>
<dbReference type="PRINTS" id="PR00463">
    <property type="entry name" value="EP450I"/>
</dbReference>
<dbReference type="OrthoDB" id="1470350at2759"/>
<evidence type="ECO:0008006" key="11">
    <source>
        <dbReference type="Google" id="ProtNLM"/>
    </source>
</evidence>
<evidence type="ECO:0000313" key="9">
    <source>
        <dbReference type="EMBL" id="CAH0030517.1"/>
    </source>
</evidence>
<feature type="binding site" description="axial binding residue" evidence="6">
    <location>
        <position position="478"/>
    </location>
    <ligand>
        <name>heme</name>
        <dbReference type="ChEBI" id="CHEBI:30413"/>
    </ligand>
    <ligandPart>
        <name>Fe</name>
        <dbReference type="ChEBI" id="CHEBI:18248"/>
    </ligandPart>
</feature>
<evidence type="ECO:0000256" key="8">
    <source>
        <dbReference type="SAM" id="Phobius"/>
    </source>
</evidence>
<evidence type="ECO:0000313" key="10">
    <source>
        <dbReference type="Proteomes" id="UP000696573"/>
    </source>
</evidence>
<keyword evidence="10" id="KW-1185">Reference proteome</keyword>
<dbReference type="PROSITE" id="PS00086">
    <property type="entry name" value="CYTOCHROME_P450"/>
    <property type="match status" value="1"/>
</dbReference>
<evidence type="ECO:0000256" key="4">
    <source>
        <dbReference type="ARBA" id="ARBA00022723"/>
    </source>
</evidence>
<evidence type="ECO:0000256" key="3">
    <source>
        <dbReference type="ARBA" id="ARBA00022617"/>
    </source>
</evidence>
<keyword evidence="8" id="KW-0472">Membrane</keyword>
<dbReference type="Pfam" id="PF00067">
    <property type="entry name" value="p450"/>
    <property type="match status" value="1"/>
</dbReference>
<dbReference type="EMBL" id="CABFNQ020000740">
    <property type="protein sequence ID" value="CAH0030517.1"/>
    <property type="molecule type" value="Genomic_DNA"/>
</dbReference>
<keyword evidence="5 6" id="KW-0408">Iron</keyword>
<organism evidence="9 10">
    <name type="scientific">Clonostachys rhizophaga</name>
    <dbReference type="NCBI Taxonomy" id="160324"/>
    <lineage>
        <taxon>Eukaryota</taxon>
        <taxon>Fungi</taxon>
        <taxon>Dikarya</taxon>
        <taxon>Ascomycota</taxon>
        <taxon>Pezizomycotina</taxon>
        <taxon>Sordariomycetes</taxon>
        <taxon>Hypocreomycetidae</taxon>
        <taxon>Hypocreales</taxon>
        <taxon>Bionectriaceae</taxon>
        <taxon>Clonostachys</taxon>
    </lineage>
</organism>
<comment type="caution">
    <text evidence="9">The sequence shown here is derived from an EMBL/GenBank/DDBJ whole genome shotgun (WGS) entry which is preliminary data.</text>
</comment>
<dbReference type="Gene3D" id="1.10.630.10">
    <property type="entry name" value="Cytochrome P450"/>
    <property type="match status" value="1"/>
</dbReference>
<keyword evidence="8" id="KW-0812">Transmembrane</keyword>
<feature type="transmembrane region" description="Helical" evidence="8">
    <location>
        <begin position="6"/>
        <end position="28"/>
    </location>
</feature>
<dbReference type="GO" id="GO:0020037">
    <property type="term" value="F:heme binding"/>
    <property type="evidence" value="ECO:0007669"/>
    <property type="project" value="InterPro"/>
</dbReference>
<dbReference type="SUPFAM" id="SSF48264">
    <property type="entry name" value="Cytochrome P450"/>
    <property type="match status" value="1"/>
</dbReference>
<proteinExistence type="inferred from homology"/>
<dbReference type="GO" id="GO:0016705">
    <property type="term" value="F:oxidoreductase activity, acting on paired donors, with incorporation or reduction of molecular oxygen"/>
    <property type="evidence" value="ECO:0007669"/>
    <property type="project" value="InterPro"/>
</dbReference>
<dbReference type="CDD" id="cd11070">
    <property type="entry name" value="CYP56-like"/>
    <property type="match status" value="1"/>
</dbReference>